<dbReference type="GO" id="GO:0005737">
    <property type="term" value="C:cytoplasm"/>
    <property type="evidence" value="ECO:0007669"/>
    <property type="project" value="UniProtKB-ARBA"/>
</dbReference>
<keyword evidence="3 6" id="KW-0687">Ribonucleoprotein</keyword>
<dbReference type="PROSITE" id="PS50881">
    <property type="entry name" value="S5_DSRBD"/>
    <property type="match status" value="1"/>
</dbReference>
<proteinExistence type="inferred from homology"/>
<evidence type="ECO:0000313" key="9">
    <source>
        <dbReference type="EMBL" id="OHA45988.1"/>
    </source>
</evidence>
<evidence type="ECO:0000313" key="10">
    <source>
        <dbReference type="Proteomes" id="UP000176965"/>
    </source>
</evidence>
<dbReference type="Pfam" id="PF00333">
    <property type="entry name" value="Ribosomal_S5"/>
    <property type="match status" value="1"/>
</dbReference>
<dbReference type="PANTHER" id="PTHR48277:SF1">
    <property type="entry name" value="MITOCHONDRIAL RIBOSOMAL PROTEIN S5"/>
    <property type="match status" value="1"/>
</dbReference>
<evidence type="ECO:0000256" key="7">
    <source>
        <dbReference type="RuleBase" id="RU003823"/>
    </source>
</evidence>
<evidence type="ECO:0000256" key="6">
    <source>
        <dbReference type="PROSITE-ProRule" id="PRU00268"/>
    </source>
</evidence>
<evidence type="ECO:0000256" key="4">
    <source>
        <dbReference type="ARBA" id="ARBA00035255"/>
    </source>
</evidence>
<dbReference type="GO" id="GO:0003723">
    <property type="term" value="F:RNA binding"/>
    <property type="evidence" value="ECO:0007669"/>
    <property type="project" value="InterPro"/>
</dbReference>
<organism evidence="9 10">
    <name type="scientific">Candidatus Taylorbacteria bacterium RIFOXYD2_FULL_36_9</name>
    <dbReference type="NCBI Taxonomy" id="1802338"/>
    <lineage>
        <taxon>Bacteria</taxon>
        <taxon>Candidatus Tayloriibacteriota</taxon>
    </lineage>
</organism>
<dbReference type="AlphaFoldDB" id="A0A1G2PCC5"/>
<reference evidence="9 10" key="1">
    <citation type="journal article" date="2016" name="Nat. Commun.">
        <title>Thousands of microbial genomes shed light on interconnected biogeochemical processes in an aquifer system.</title>
        <authorList>
            <person name="Anantharaman K."/>
            <person name="Brown C.T."/>
            <person name="Hug L.A."/>
            <person name="Sharon I."/>
            <person name="Castelle C.J."/>
            <person name="Probst A.J."/>
            <person name="Thomas B.C."/>
            <person name="Singh A."/>
            <person name="Wilkins M.J."/>
            <person name="Karaoz U."/>
            <person name="Brodie E.L."/>
            <person name="Williams K.H."/>
            <person name="Hubbard S.S."/>
            <person name="Banfield J.F."/>
        </authorList>
    </citation>
    <scope>NUCLEOTIDE SEQUENCE [LARGE SCALE GENOMIC DNA]</scope>
</reference>
<evidence type="ECO:0000256" key="1">
    <source>
        <dbReference type="ARBA" id="ARBA00008945"/>
    </source>
</evidence>
<dbReference type="SUPFAM" id="SSF54768">
    <property type="entry name" value="dsRNA-binding domain-like"/>
    <property type="match status" value="1"/>
</dbReference>
<dbReference type="EMBL" id="MHSQ01000038">
    <property type="protein sequence ID" value="OHA45988.1"/>
    <property type="molecule type" value="Genomic_DNA"/>
</dbReference>
<sequence length="144" mass="15229">MLNIRRVARVATGGRRFSFSVALVAGDKKGKVGVGLGKANDTSLAIDKALRNAKKNMIMVNTTKTFSIAHLVESKYCSARIVVRPAPGRGVVAGSAVRNVLDLAGIKDVTAKILSGSKNKLNIARATVDALSKLVKPFDKIQGK</sequence>
<dbReference type="FunFam" id="3.30.230.10:FF:000002">
    <property type="entry name" value="30S ribosomal protein S5"/>
    <property type="match status" value="1"/>
</dbReference>
<accession>A0A1G2PCC5</accession>
<dbReference type="Gene3D" id="3.30.230.10">
    <property type="match status" value="1"/>
</dbReference>
<gene>
    <name evidence="9" type="ORF">A2541_00365</name>
</gene>
<dbReference type="Pfam" id="PF03719">
    <property type="entry name" value="Ribosomal_S5_C"/>
    <property type="match status" value="1"/>
</dbReference>
<evidence type="ECO:0000256" key="5">
    <source>
        <dbReference type="ARBA" id="ARBA00035519"/>
    </source>
</evidence>
<evidence type="ECO:0000256" key="3">
    <source>
        <dbReference type="ARBA" id="ARBA00023274"/>
    </source>
</evidence>
<comment type="caution">
    <text evidence="9">The sequence shown here is derived from an EMBL/GenBank/DDBJ whole genome shotgun (WGS) entry which is preliminary data.</text>
</comment>
<comment type="similarity">
    <text evidence="1 7">Belongs to the universal ribosomal protein uS5 family.</text>
</comment>
<dbReference type="Gene3D" id="3.30.160.20">
    <property type="match status" value="1"/>
</dbReference>
<evidence type="ECO:0000259" key="8">
    <source>
        <dbReference type="PROSITE" id="PS50881"/>
    </source>
</evidence>
<dbReference type="SUPFAM" id="SSF54211">
    <property type="entry name" value="Ribosomal protein S5 domain 2-like"/>
    <property type="match status" value="1"/>
</dbReference>
<dbReference type="InterPro" id="IPR014721">
    <property type="entry name" value="Ribsml_uS5_D2-typ_fold_subgr"/>
</dbReference>
<dbReference type="GO" id="GO:0005840">
    <property type="term" value="C:ribosome"/>
    <property type="evidence" value="ECO:0007669"/>
    <property type="project" value="UniProtKB-KW"/>
</dbReference>
<dbReference type="InterPro" id="IPR013810">
    <property type="entry name" value="Ribosomal_uS5_N"/>
</dbReference>
<dbReference type="Proteomes" id="UP000176965">
    <property type="component" value="Unassembled WGS sequence"/>
</dbReference>
<dbReference type="InterPro" id="IPR000851">
    <property type="entry name" value="Ribosomal_uS5"/>
</dbReference>
<feature type="domain" description="S5 DRBM" evidence="8">
    <location>
        <begin position="1"/>
        <end position="60"/>
    </location>
</feature>
<dbReference type="GO" id="GO:0003735">
    <property type="term" value="F:structural constituent of ribosome"/>
    <property type="evidence" value="ECO:0007669"/>
    <property type="project" value="UniProtKB-UniRule"/>
</dbReference>
<dbReference type="PANTHER" id="PTHR48277">
    <property type="entry name" value="MITOCHONDRIAL RIBOSOMAL PROTEIN S5"/>
    <property type="match status" value="1"/>
</dbReference>
<evidence type="ECO:0000256" key="2">
    <source>
        <dbReference type="ARBA" id="ARBA00022980"/>
    </source>
</evidence>
<dbReference type="GO" id="GO:1990904">
    <property type="term" value="C:ribonucleoprotein complex"/>
    <property type="evidence" value="ECO:0007669"/>
    <property type="project" value="UniProtKB-UniRule"/>
</dbReference>
<dbReference type="GO" id="GO:0006412">
    <property type="term" value="P:translation"/>
    <property type="evidence" value="ECO:0007669"/>
    <property type="project" value="InterPro"/>
</dbReference>
<dbReference type="InterPro" id="IPR020568">
    <property type="entry name" value="Ribosomal_Su5_D2-typ_SF"/>
</dbReference>
<name>A0A1G2PCC5_9BACT</name>
<protein>
    <recommendedName>
        <fullName evidence="4">Small ribosomal subunit protein uS5</fullName>
    </recommendedName>
    <alternativeName>
        <fullName evidence="5">30S ribosomal protein S5</fullName>
    </alternativeName>
</protein>
<keyword evidence="2 6" id="KW-0689">Ribosomal protein</keyword>
<dbReference type="InterPro" id="IPR005324">
    <property type="entry name" value="Ribosomal_uS5_C"/>
</dbReference>
<dbReference type="STRING" id="1802338.A2541_00365"/>